<gene>
    <name evidence="3" type="ordered locus">PANA_4040</name>
</gene>
<keyword evidence="4" id="KW-1185">Reference proteome</keyword>
<name>D4GEV1_PANAM</name>
<evidence type="ECO:0000313" key="4">
    <source>
        <dbReference type="Proteomes" id="UP000001702"/>
    </source>
</evidence>
<dbReference type="InterPro" id="IPR011669">
    <property type="entry name" value="DgcN-like"/>
</dbReference>
<proteinExistence type="predicted"/>
<dbReference type="KEGG" id="pam:PANA_4040"/>
<feature type="domain" description="D-glutamate N-acetyltransferase-like N-terminal" evidence="2">
    <location>
        <begin position="49"/>
        <end position="131"/>
    </location>
</feature>
<dbReference type="InterPro" id="IPR027417">
    <property type="entry name" value="P-loop_NTPase"/>
</dbReference>
<dbReference type="AlphaFoldDB" id="D4GEV1"/>
<reference evidence="3 4" key="1">
    <citation type="journal article" date="2010" name="J. Bacteriol.">
        <title>Genome sequence of Pantoea ananatis LMG20103, the causative agent of Eucalyptus blight and dieback.</title>
        <authorList>
            <person name="De Maayer P."/>
            <person name="Chan W.Y."/>
            <person name="Venter S.N."/>
            <person name="Toth I.K."/>
            <person name="Birch P.R."/>
            <person name="Joubert F."/>
            <person name="Coutinho T.A."/>
        </authorList>
    </citation>
    <scope>NUCLEOTIDE SEQUENCE [LARGE SCALE GENOMIC DNA]</scope>
    <source>
        <strain evidence="3 4">LMG 20103</strain>
    </source>
</reference>
<evidence type="ECO:0000313" key="3">
    <source>
        <dbReference type="EMBL" id="ADD79207.1"/>
    </source>
</evidence>
<dbReference type="EMBL" id="CP001875">
    <property type="protein sequence ID" value="ADD79207.1"/>
    <property type="molecule type" value="Genomic_DNA"/>
</dbReference>
<dbReference type="Pfam" id="PF17396">
    <property type="entry name" value="DUF1611_N"/>
    <property type="match status" value="1"/>
</dbReference>
<dbReference type="PIRSF" id="PIRSF026760">
    <property type="entry name" value="UCP026760"/>
    <property type="match status" value="1"/>
</dbReference>
<dbReference type="Gene3D" id="3.40.50.300">
    <property type="entry name" value="P-loop containing nucleotide triphosphate hydrolases"/>
    <property type="match status" value="1"/>
</dbReference>
<evidence type="ECO:0000259" key="1">
    <source>
        <dbReference type="Pfam" id="PF07755"/>
    </source>
</evidence>
<dbReference type="SUPFAM" id="SSF52540">
    <property type="entry name" value="P-loop containing nucleoside triphosphate hydrolases"/>
    <property type="match status" value="1"/>
</dbReference>
<dbReference type="Proteomes" id="UP000001702">
    <property type="component" value="Chromosome"/>
</dbReference>
<evidence type="ECO:0000259" key="2">
    <source>
        <dbReference type="Pfam" id="PF17396"/>
    </source>
</evidence>
<accession>D4GEV1</accession>
<feature type="domain" description="D-glutamate N-acetyltransferase-like C-terminal" evidence="1">
    <location>
        <begin position="138"/>
        <end position="334"/>
    </location>
</feature>
<protein>
    <recommendedName>
        <fullName evidence="5">DUF1611 domain-containing protein</fullName>
    </recommendedName>
</protein>
<sequence length="342" mass="36661">MSETRNIMLIPQPYLLFLGDVTDPLAAKTARGIHIWRPEQCVGEIKLPGCTVSLGLDELDIISAKARGAKTLVLGTANAGGYLPEHWLDTVKSAIKAGMNVASGLHHRLVDEPELVTLAQTFGVELFDLRHMRPTLSVGSGKKRTGKRILTVGTDCSVGKMYTSLALEAAMRERGMKADFRATGQTGILVAGEGIAVDAVIADFIAGAAEALSPANDEDHWDIVEGQGSLFHPSYAGVSMGLMHGAQPHWLVMCHEMGRPHMRHLPHQPMVSLKDCVEANLRAAQVTSASVQLAGFAINTSNYTEDEARAYCAEVSAEFGLPATDPVRFGIDEIAALLQARG</sequence>
<dbReference type="STRING" id="706191.PANA_4040"/>
<dbReference type="Pfam" id="PF07755">
    <property type="entry name" value="DUF1611"/>
    <property type="match status" value="1"/>
</dbReference>
<organism evidence="3 4">
    <name type="scientific">Pantoea ananatis (strain LMG 20103)</name>
    <dbReference type="NCBI Taxonomy" id="706191"/>
    <lineage>
        <taxon>Bacteria</taxon>
        <taxon>Pseudomonadati</taxon>
        <taxon>Pseudomonadota</taxon>
        <taxon>Gammaproteobacteria</taxon>
        <taxon>Enterobacterales</taxon>
        <taxon>Erwiniaceae</taxon>
        <taxon>Pantoea</taxon>
    </lineage>
</organism>
<dbReference type="PANTHER" id="PTHR40690">
    <property type="entry name" value="GLL3100 PROTEIN"/>
    <property type="match status" value="1"/>
</dbReference>
<dbReference type="InterPro" id="IPR035086">
    <property type="entry name" value="DgcN-like_C"/>
</dbReference>
<dbReference type="PANTHER" id="PTHR40690:SF1">
    <property type="entry name" value="DUF1611 DOMAIN-CONTAINING PROTEIN"/>
    <property type="match status" value="1"/>
</dbReference>
<evidence type="ECO:0008006" key="5">
    <source>
        <dbReference type="Google" id="ProtNLM"/>
    </source>
</evidence>
<dbReference type="Gene3D" id="3.40.50.720">
    <property type="entry name" value="NAD(P)-binding Rossmann-like Domain"/>
    <property type="match status" value="1"/>
</dbReference>
<dbReference type="InterPro" id="IPR035402">
    <property type="entry name" value="DgcN-like_N"/>
</dbReference>
<dbReference type="eggNOG" id="COG3367">
    <property type="taxonomic scope" value="Bacteria"/>
</dbReference>
<dbReference type="NCBIfam" id="NF041892">
    <property type="entry name" value="DgcN"/>
    <property type="match status" value="1"/>
</dbReference>
<dbReference type="HOGENOM" id="CLU_059741_1_0_6"/>